<evidence type="ECO:0000313" key="2">
    <source>
        <dbReference type="Proteomes" id="UP000179807"/>
    </source>
</evidence>
<gene>
    <name evidence="1" type="ORF">TRFO_15201</name>
</gene>
<dbReference type="Gene3D" id="2.60.120.260">
    <property type="entry name" value="Galactose-binding domain-like"/>
    <property type="match status" value="1"/>
</dbReference>
<name>A0A1J4KXI9_9EUKA</name>
<organism evidence="1 2">
    <name type="scientific">Tritrichomonas foetus</name>
    <dbReference type="NCBI Taxonomy" id="1144522"/>
    <lineage>
        <taxon>Eukaryota</taxon>
        <taxon>Metamonada</taxon>
        <taxon>Parabasalia</taxon>
        <taxon>Tritrichomonadida</taxon>
        <taxon>Tritrichomonadidae</taxon>
        <taxon>Tritrichomonas</taxon>
    </lineage>
</organism>
<dbReference type="AlphaFoldDB" id="A0A1J4KXI9"/>
<reference evidence="1" key="1">
    <citation type="submission" date="2016-10" db="EMBL/GenBank/DDBJ databases">
        <authorList>
            <person name="Benchimol M."/>
            <person name="Almeida L.G."/>
            <person name="Vasconcelos A.T."/>
            <person name="Perreira-Neves A."/>
            <person name="Rosa I.A."/>
            <person name="Tasca T."/>
            <person name="Bogo M.R."/>
            <person name="de Souza W."/>
        </authorList>
    </citation>
    <scope>NUCLEOTIDE SEQUENCE [LARGE SCALE GENOMIC DNA]</scope>
    <source>
        <strain evidence="1">K</strain>
    </source>
</reference>
<keyword evidence="2" id="KW-1185">Reference proteome</keyword>
<proteinExistence type="predicted"/>
<dbReference type="Proteomes" id="UP000179807">
    <property type="component" value="Unassembled WGS sequence"/>
</dbReference>
<dbReference type="RefSeq" id="XP_068367558.1">
    <property type="nucleotide sequence ID" value="XM_068498254.1"/>
</dbReference>
<comment type="caution">
    <text evidence="1">The sequence shown here is derived from an EMBL/GenBank/DDBJ whole genome shotgun (WGS) entry which is preliminary data.</text>
</comment>
<dbReference type="GeneID" id="94832958"/>
<dbReference type="SUPFAM" id="SSF49785">
    <property type="entry name" value="Galactose-binding domain-like"/>
    <property type="match status" value="1"/>
</dbReference>
<dbReference type="VEuPathDB" id="TrichDB:TRFO_15201"/>
<evidence type="ECO:0008006" key="3">
    <source>
        <dbReference type="Google" id="ProtNLM"/>
    </source>
</evidence>
<sequence>MNEYESIFLCHANQNQLEKPTLVSSDISDEIFLETVAKNEKTFTFYHNKKSYHVSKTIACLYSQTIFNLSLSDPFVDSYTVDPFDGDFNIVEKYFLTKDVHINKTNALFLFNVGLQLKIDYFINHCSFNLPESSFLNNEDNITVKLFETGSDMKNVISLLARNFSSLISSNVLKSYPISLIDLILKSPFLNIEPSLLNSYLFTIFSYKNEPNHRLAKYISFGEMSKDDVKAYLNNTRLNMNRLRVKLLGSLPFLQEKRERINLIHTEIDLPTNIFDDLSGLIRATENPETIASSIAYPTNMQHSYGPEMLFQKNMKSKMYFCTLSEENPWFQMEFTNISIKLSGYMLKSWYNAQNGVCPTSWTLEASEDGIDWVKIDSVLQSKELMNNGAVVIRNTSIEEYFTFFRFTQLSNVNPGNKALALNLFELYGTAQEMQ</sequence>
<dbReference type="InterPro" id="IPR008979">
    <property type="entry name" value="Galactose-bd-like_sf"/>
</dbReference>
<evidence type="ECO:0000313" key="1">
    <source>
        <dbReference type="EMBL" id="OHT14422.1"/>
    </source>
</evidence>
<dbReference type="EMBL" id="MLAK01000374">
    <property type="protein sequence ID" value="OHT14422.1"/>
    <property type="molecule type" value="Genomic_DNA"/>
</dbReference>
<protein>
    <recommendedName>
        <fullName evidence="3">F5/8 type C domain-containing protein</fullName>
    </recommendedName>
</protein>
<accession>A0A1J4KXI9</accession>